<dbReference type="GeneID" id="25380901"/>
<evidence type="ECO:0000313" key="2">
    <source>
        <dbReference type="Proteomes" id="UP000030744"/>
    </source>
</evidence>
<dbReference type="Proteomes" id="UP000030744">
    <property type="component" value="Unassembled WGS sequence"/>
</dbReference>
<proteinExistence type="predicted"/>
<gene>
    <name evidence="1" type="ORF">EMH_0063060</name>
</gene>
<accession>U6K214</accession>
<dbReference type="AlphaFoldDB" id="U6K214"/>
<evidence type="ECO:0000313" key="1">
    <source>
        <dbReference type="EMBL" id="CDJ30991.1"/>
    </source>
</evidence>
<protein>
    <submittedName>
        <fullName evidence="1">Uncharacterized protein</fullName>
    </submittedName>
</protein>
<reference evidence="1" key="2">
    <citation type="submission" date="2013-10" db="EMBL/GenBank/DDBJ databases">
        <authorList>
            <person name="Aslett M."/>
        </authorList>
    </citation>
    <scope>NUCLEOTIDE SEQUENCE [LARGE SCALE GENOMIC DNA]</scope>
    <source>
        <strain evidence="1">Houghton</strain>
    </source>
</reference>
<keyword evidence="2" id="KW-1185">Reference proteome</keyword>
<organism evidence="1 2">
    <name type="scientific">Eimeria mitis</name>
    <dbReference type="NCBI Taxonomy" id="44415"/>
    <lineage>
        <taxon>Eukaryota</taxon>
        <taxon>Sar</taxon>
        <taxon>Alveolata</taxon>
        <taxon>Apicomplexa</taxon>
        <taxon>Conoidasida</taxon>
        <taxon>Coccidia</taxon>
        <taxon>Eucoccidiorida</taxon>
        <taxon>Eimeriorina</taxon>
        <taxon>Eimeriidae</taxon>
        <taxon>Eimeria</taxon>
    </lineage>
</organism>
<sequence>MQWLEDVNDDTPGRTAVMFQVSSWGLWLKGELGQREESSESEEEEDIEALIPKRSAVKLSRRLRQY</sequence>
<dbReference type="RefSeq" id="XP_013353556.1">
    <property type="nucleotide sequence ID" value="XM_013498102.1"/>
</dbReference>
<dbReference type="OrthoDB" id="349250at2759"/>
<reference evidence="1" key="1">
    <citation type="submission" date="2013-10" db="EMBL/GenBank/DDBJ databases">
        <title>Genomic analysis of the causative agents of coccidiosis in chickens.</title>
        <authorList>
            <person name="Reid A.J."/>
            <person name="Blake D."/>
            <person name="Billington K."/>
            <person name="Browne H."/>
            <person name="Dunn M."/>
            <person name="Hung S."/>
            <person name="Kawahara F."/>
            <person name="Miranda-Saavedra D."/>
            <person name="Mourier T."/>
            <person name="Nagra H."/>
            <person name="Otto T.D."/>
            <person name="Rawlings N."/>
            <person name="Sanchez A."/>
            <person name="Sanders M."/>
            <person name="Subramaniam C."/>
            <person name="Tay Y."/>
            <person name="Dear P."/>
            <person name="Doerig C."/>
            <person name="Gruber A."/>
            <person name="Parkinson J."/>
            <person name="Shirley M."/>
            <person name="Wan K.L."/>
            <person name="Berriman M."/>
            <person name="Tomley F."/>
            <person name="Pain A."/>
        </authorList>
    </citation>
    <scope>NUCLEOTIDE SEQUENCE [LARGE SCALE GENOMIC DNA]</scope>
    <source>
        <strain evidence="1">Houghton</strain>
    </source>
</reference>
<dbReference type="VEuPathDB" id="ToxoDB:EMH_0063060"/>
<dbReference type="EMBL" id="HG682950">
    <property type="protein sequence ID" value="CDJ30991.1"/>
    <property type="molecule type" value="Genomic_DNA"/>
</dbReference>
<name>U6K214_9EIME</name>